<dbReference type="EMBL" id="CZBY01000002">
    <property type="protein sequence ID" value="CUQ81557.1"/>
    <property type="molecule type" value="Genomic_DNA"/>
</dbReference>
<evidence type="ECO:0000256" key="1">
    <source>
        <dbReference type="SAM" id="Phobius"/>
    </source>
</evidence>
<protein>
    <submittedName>
        <fullName evidence="2">Uncharacterized protein</fullName>
    </submittedName>
</protein>
<keyword evidence="1" id="KW-1133">Transmembrane helix</keyword>
<feature type="transmembrane region" description="Helical" evidence="1">
    <location>
        <begin position="62"/>
        <end position="87"/>
    </location>
</feature>
<evidence type="ECO:0000313" key="2">
    <source>
        <dbReference type="EMBL" id="CUQ81557.1"/>
    </source>
</evidence>
<evidence type="ECO:0000313" key="3">
    <source>
        <dbReference type="Proteomes" id="UP000095662"/>
    </source>
</evidence>
<sequence>MVKAVNKLVLEINNTENEYFEKAIFYIRPEMSCNSKLRSQAQLYLNKISLEKPEKFRSNGKLPYIIGVAAGISAALIISAVLLFAGII</sequence>
<reference evidence="2 3" key="1">
    <citation type="submission" date="2015-09" db="EMBL/GenBank/DDBJ databases">
        <authorList>
            <consortium name="Pathogen Informatics"/>
        </authorList>
    </citation>
    <scope>NUCLEOTIDE SEQUENCE [LARGE SCALE GENOMIC DNA]</scope>
    <source>
        <strain evidence="2 3">2789STDY5834928</strain>
    </source>
</reference>
<dbReference type="AlphaFoldDB" id="A0A174Z6P4"/>
<dbReference type="Proteomes" id="UP000095662">
    <property type="component" value="Unassembled WGS sequence"/>
</dbReference>
<dbReference type="OrthoDB" id="1859963at2"/>
<proteinExistence type="predicted"/>
<keyword evidence="1" id="KW-0812">Transmembrane</keyword>
<accession>A0A174Z6P4</accession>
<keyword evidence="1" id="KW-0472">Membrane</keyword>
<organism evidence="2 3">
    <name type="scientific">[Eubacterium] siraeum</name>
    <dbReference type="NCBI Taxonomy" id="39492"/>
    <lineage>
        <taxon>Bacteria</taxon>
        <taxon>Bacillati</taxon>
        <taxon>Bacillota</taxon>
        <taxon>Clostridia</taxon>
        <taxon>Eubacteriales</taxon>
        <taxon>Oscillospiraceae</taxon>
        <taxon>Oscillospiraceae incertae sedis</taxon>
    </lineage>
</organism>
<gene>
    <name evidence="2" type="ORF">ERS852540_00286</name>
</gene>
<name>A0A174Z6P4_9FIRM</name>